<dbReference type="InterPro" id="IPR050206">
    <property type="entry name" value="FtsK/SpoIIIE/SftA"/>
</dbReference>
<feature type="domain" description="FtsK" evidence="5">
    <location>
        <begin position="349"/>
        <end position="531"/>
    </location>
</feature>
<evidence type="ECO:0000313" key="6">
    <source>
        <dbReference type="EMBL" id="QPZ37223.1"/>
    </source>
</evidence>
<evidence type="ECO:0000256" key="1">
    <source>
        <dbReference type="ARBA" id="ARBA00022741"/>
    </source>
</evidence>
<dbReference type="CDD" id="cd01120">
    <property type="entry name" value="RecA-like_superfamily"/>
    <property type="match status" value="1"/>
</dbReference>
<dbReference type="InterPro" id="IPR002543">
    <property type="entry name" value="FtsK_dom"/>
</dbReference>
<dbReference type="InterPro" id="IPR027417">
    <property type="entry name" value="P-loop_NTPase"/>
</dbReference>
<dbReference type="Proteomes" id="UP000662814">
    <property type="component" value="Chromosome"/>
</dbReference>
<dbReference type="SUPFAM" id="SSF52540">
    <property type="entry name" value="P-loop containing nucleoside triphosphate hydrolases"/>
    <property type="match status" value="2"/>
</dbReference>
<evidence type="ECO:0000259" key="5">
    <source>
        <dbReference type="PROSITE" id="PS50901"/>
    </source>
</evidence>
<keyword evidence="4" id="KW-0472">Membrane</keyword>
<evidence type="ECO:0000313" key="7">
    <source>
        <dbReference type="Proteomes" id="UP000662814"/>
    </source>
</evidence>
<feature type="transmembrane region" description="Helical" evidence="4">
    <location>
        <begin position="21"/>
        <end position="39"/>
    </location>
</feature>
<gene>
    <name evidence="6" type="ORF">HCR76_10165</name>
</gene>
<protein>
    <recommendedName>
        <fullName evidence="5">FtsK domain-containing protein</fullName>
    </recommendedName>
</protein>
<dbReference type="PANTHER" id="PTHR22683:SF1">
    <property type="entry name" value="TYPE VII SECRETION SYSTEM PROTEIN ESSC"/>
    <property type="match status" value="1"/>
</dbReference>
<keyword evidence="4" id="KW-1133">Transmembrane helix</keyword>
<keyword evidence="1 3" id="KW-0547">Nucleotide-binding</keyword>
<dbReference type="Pfam" id="PF01580">
    <property type="entry name" value="FtsK_SpoIIIE"/>
    <property type="match status" value="1"/>
</dbReference>
<evidence type="ECO:0000256" key="4">
    <source>
        <dbReference type="SAM" id="Phobius"/>
    </source>
</evidence>
<keyword evidence="7" id="KW-1185">Reference proteome</keyword>
<evidence type="ECO:0000256" key="2">
    <source>
        <dbReference type="ARBA" id="ARBA00022840"/>
    </source>
</evidence>
<dbReference type="SMART" id="SM00382">
    <property type="entry name" value="AAA"/>
    <property type="match status" value="2"/>
</dbReference>
<sequence length="932" mass="99960">MTQHAQIRVPAPPGEPTRAPFPLMASIAPVIAAVAIWAITRSPYVLMFAILGPVIAIAGMMDSRISGSRTRRRQARAYDEAIEELADRLDDHHSAEREKRLTQTPTAREVLDDGGRIMRWRSPDHRRGAVVLGLGDSPSTLSLTGATEAPENEELVRQAAVISEAPCTVDASRGIAVLGPPVLARAVCRGYVLQLCHAMDPRTMSIVSLPETGWNWARQLPHFTQAGEAALTVRVVEDPTIAVPDADVTLAVSDAIETVPSRCAELVSCDVANSAAWQSADDPADARELMIHPVTAVAAEAYARRLSALATDTGIMSAFDAPPDTVEWSELSHSDSGAGTRAVLGRSSRGDVVVDLIEHGPHAVIGGTTGSGKSELLSTWALSLAARNAPSELALLLVDFKGGATFGPLQALPHVVGVITDLDPQGATRALESLKAEVTYRERTLREQGEHDSANVTSLGRLVIIVDEFAAMLDGFPELHALFVDIAARGRSLGMHLVLCTQRPTGVVKDSLLANCTLRVSLRVNNRSDSSAVVGVDSAASLPVDPPGRSIVVVPDNEPMTVQIARVRAEDIDAVARAHAGEHTPRRPWLDPLPTTIPLGSLPRSADAFIIGMSDLPREQRQDVAQWSPSAHGSLLALGASRAGKSTFARSIEEQAGERWHVSVLSDDLERVFDELERLATQSEQPGQESARRGTVLVIDDLDAMLGRLGDDDADHTISLLSRVLRTGPRAGVWVLATAQRLGRGMNSLGQLFDSTIMMRMASRQEHILAGGDSSTYAENRPAGGAVWNGTVLQLASVELAPRPRDGLRAALLDVAATETVLVCTARPQQTAARLRERHPDATVTMLTMGTSAAHRDESAHQLILVGDADAWQTNWSLLATLRPTSTLVVESCSPGEYRAITRSRARPPYLHVQPGRAWRIANDGVITRCQL</sequence>
<proteinExistence type="predicted"/>
<evidence type="ECO:0000256" key="3">
    <source>
        <dbReference type="PROSITE-ProRule" id="PRU00289"/>
    </source>
</evidence>
<keyword evidence="4" id="KW-0812">Transmembrane</keyword>
<dbReference type="InterPro" id="IPR003593">
    <property type="entry name" value="AAA+_ATPase"/>
</dbReference>
<feature type="transmembrane region" description="Helical" evidence="4">
    <location>
        <begin position="45"/>
        <end position="63"/>
    </location>
</feature>
<dbReference type="PANTHER" id="PTHR22683">
    <property type="entry name" value="SPORULATION PROTEIN RELATED"/>
    <property type="match status" value="1"/>
</dbReference>
<dbReference type="PROSITE" id="PS50901">
    <property type="entry name" value="FTSK"/>
    <property type="match status" value="1"/>
</dbReference>
<dbReference type="EMBL" id="CP061169">
    <property type="protein sequence ID" value="QPZ37223.1"/>
    <property type="molecule type" value="Genomic_DNA"/>
</dbReference>
<dbReference type="Gene3D" id="3.40.50.300">
    <property type="entry name" value="P-loop containing nucleotide triphosphate hydrolases"/>
    <property type="match status" value="3"/>
</dbReference>
<dbReference type="CDD" id="cd01127">
    <property type="entry name" value="TrwB_TraG_TraD_VirD4"/>
    <property type="match status" value="1"/>
</dbReference>
<accession>A0ABX6YEM9</accession>
<reference evidence="6 7" key="1">
    <citation type="submission" date="2020-12" db="EMBL/GenBank/DDBJ databases">
        <title>Microbacterium sp. HY060.</title>
        <authorList>
            <person name="Zhou J."/>
        </authorList>
    </citation>
    <scope>NUCLEOTIDE SEQUENCE [LARGE SCALE GENOMIC DNA]</scope>
    <source>
        <strain evidence="6 7">HY60</strain>
    </source>
</reference>
<feature type="binding site" evidence="3">
    <location>
        <begin position="367"/>
        <end position="374"/>
    </location>
    <ligand>
        <name>ATP</name>
        <dbReference type="ChEBI" id="CHEBI:30616"/>
    </ligand>
</feature>
<name>A0ABX6YEM9_9MICO</name>
<organism evidence="6 7">
    <name type="scientific">Paramicrobacterium chengjingii</name>
    <dbReference type="NCBI Taxonomy" id="2769067"/>
    <lineage>
        <taxon>Bacteria</taxon>
        <taxon>Bacillati</taxon>
        <taxon>Actinomycetota</taxon>
        <taxon>Actinomycetes</taxon>
        <taxon>Micrococcales</taxon>
        <taxon>Microbacteriaceae</taxon>
        <taxon>Paramicrobacterium</taxon>
    </lineage>
</organism>
<keyword evidence="2 3" id="KW-0067">ATP-binding</keyword>
<dbReference type="RefSeq" id="WP_166992535.1">
    <property type="nucleotide sequence ID" value="NZ_CP061169.1"/>
</dbReference>